<accession>A0A0J9F053</accession>
<dbReference type="SUPFAM" id="SSF46785">
    <property type="entry name" value="Winged helix' DNA-binding domain"/>
    <property type="match status" value="1"/>
</dbReference>
<dbReference type="PATRIC" id="fig|742734.4.peg.1834"/>
<dbReference type="GeneID" id="93165134"/>
<dbReference type="OrthoDB" id="581021at2"/>
<dbReference type="InterPro" id="IPR000595">
    <property type="entry name" value="cNMP-bd_dom"/>
</dbReference>
<dbReference type="Pfam" id="PF00027">
    <property type="entry name" value="cNMP_binding"/>
    <property type="match status" value="1"/>
</dbReference>
<organism evidence="2 3">
    <name type="scientific">[Clostridium] citroniae WAL-19142</name>
    <dbReference type="NCBI Taxonomy" id="742734"/>
    <lineage>
        <taxon>Bacteria</taxon>
        <taxon>Bacillati</taxon>
        <taxon>Bacillota</taxon>
        <taxon>Clostridia</taxon>
        <taxon>Lachnospirales</taxon>
        <taxon>Lachnospiraceae</taxon>
        <taxon>Enterocloster</taxon>
    </lineage>
</organism>
<protein>
    <recommendedName>
        <fullName evidence="1">Cyclic nucleotide-binding domain-containing protein</fullName>
    </recommendedName>
</protein>
<proteinExistence type="predicted"/>
<feature type="domain" description="Cyclic nucleotide-binding" evidence="1">
    <location>
        <begin position="17"/>
        <end position="118"/>
    </location>
</feature>
<name>A0A0J9F053_9FIRM</name>
<dbReference type="SMART" id="SM00100">
    <property type="entry name" value="cNMP"/>
    <property type="match status" value="1"/>
</dbReference>
<comment type="caution">
    <text evidence="2">The sequence shown here is derived from an EMBL/GenBank/DDBJ whole genome shotgun (WGS) entry which is preliminary data.</text>
</comment>
<evidence type="ECO:0000313" key="3">
    <source>
        <dbReference type="Proteomes" id="UP000037392"/>
    </source>
</evidence>
<sequence>MRREYDEEKLHSYIRDNHLENYMSADIFTISELLLFDKNDYLVQAGYPADYLCFLVNGEVIISSCSTNDKSTCISYCRQFTIIGEAASLWQMAPCRSVKALTRCTCIGINLTKHRQILLNDLLFLQNICQILTCKLNSENELSQTLSEPLEVRLSRFVLTYSVNQIFTFQLTNCADILNTSYRHLLRMLKCFCAMGVLEKARNCYVIVDRKRLEEIANGTLVIGNPQGGEPVS</sequence>
<dbReference type="PROSITE" id="PS50042">
    <property type="entry name" value="CNMP_BINDING_3"/>
    <property type="match status" value="1"/>
</dbReference>
<dbReference type="InterPro" id="IPR018490">
    <property type="entry name" value="cNMP-bd_dom_sf"/>
</dbReference>
<dbReference type="InterPro" id="IPR014710">
    <property type="entry name" value="RmlC-like_jellyroll"/>
</dbReference>
<dbReference type="RefSeq" id="WP_048929675.1">
    <property type="nucleotide sequence ID" value="NZ_KQ235877.1"/>
</dbReference>
<reference evidence="2 3" key="1">
    <citation type="submission" date="2011-04" db="EMBL/GenBank/DDBJ databases">
        <title>The Genome Sequence of Clostridium citroniae WAL-19142.</title>
        <authorList>
            <consortium name="The Broad Institute Genome Sequencing Platform"/>
            <person name="Earl A."/>
            <person name="Ward D."/>
            <person name="Feldgarden M."/>
            <person name="Gevers D."/>
            <person name="Warren Y.A."/>
            <person name="Tyrrell K.L."/>
            <person name="Citron D.M."/>
            <person name="Goldstein E.J."/>
            <person name="Daigneault M."/>
            <person name="Allen-Vercoe E."/>
            <person name="Young S.K."/>
            <person name="Zeng Q."/>
            <person name="Gargeya S."/>
            <person name="Fitzgerald M."/>
            <person name="Haas B."/>
            <person name="Abouelleil A."/>
            <person name="Alvarado L."/>
            <person name="Arachchi H.M."/>
            <person name="Berlin A."/>
            <person name="Brown A."/>
            <person name="Chapman S.B."/>
            <person name="Chen Z."/>
            <person name="Dunbar C."/>
            <person name="Freedman E."/>
            <person name="Gearin G."/>
            <person name="Gellesch M."/>
            <person name="Goldberg J."/>
            <person name="Griggs A."/>
            <person name="Gujja S."/>
            <person name="Heilman E.R."/>
            <person name="Heiman D."/>
            <person name="Howarth C."/>
            <person name="Larson L."/>
            <person name="Lui A."/>
            <person name="MacDonald P.J."/>
            <person name="Mehta T."/>
            <person name="Montmayeur A."/>
            <person name="Murphy C."/>
            <person name="Neiman D."/>
            <person name="Pearson M."/>
            <person name="Priest M."/>
            <person name="Roberts A."/>
            <person name="Saif S."/>
            <person name="Shea T."/>
            <person name="Shenoy N."/>
            <person name="Sisk P."/>
            <person name="Stolte C."/>
            <person name="Sykes S."/>
            <person name="White J."/>
            <person name="Yandava C."/>
            <person name="Wortman J."/>
            <person name="Nusbaum C."/>
            <person name="Birren B."/>
        </authorList>
    </citation>
    <scope>NUCLEOTIDE SEQUENCE [LARGE SCALE GENOMIC DNA]</scope>
    <source>
        <strain evidence="2 3">WAL-19142</strain>
    </source>
</reference>
<dbReference type="CDD" id="cd00038">
    <property type="entry name" value="CAP_ED"/>
    <property type="match status" value="1"/>
</dbReference>
<dbReference type="EMBL" id="ADLK01000015">
    <property type="protein sequence ID" value="KMW21605.1"/>
    <property type="molecule type" value="Genomic_DNA"/>
</dbReference>
<dbReference type="InterPro" id="IPR036390">
    <property type="entry name" value="WH_DNA-bd_sf"/>
</dbReference>
<gene>
    <name evidence="2" type="ORF">HMPREF9470_01710</name>
</gene>
<dbReference type="Gene3D" id="2.60.120.10">
    <property type="entry name" value="Jelly Rolls"/>
    <property type="match status" value="1"/>
</dbReference>
<dbReference type="AlphaFoldDB" id="A0A0J9F053"/>
<evidence type="ECO:0000259" key="1">
    <source>
        <dbReference type="PROSITE" id="PS50042"/>
    </source>
</evidence>
<evidence type="ECO:0000313" key="2">
    <source>
        <dbReference type="EMBL" id="KMW21605.1"/>
    </source>
</evidence>
<dbReference type="SUPFAM" id="SSF51206">
    <property type="entry name" value="cAMP-binding domain-like"/>
    <property type="match status" value="1"/>
</dbReference>
<dbReference type="Proteomes" id="UP000037392">
    <property type="component" value="Unassembled WGS sequence"/>
</dbReference>